<dbReference type="InterPro" id="IPR009075">
    <property type="entry name" value="AcylCo_DH/oxidase_C"/>
</dbReference>
<dbReference type="EMBL" id="CP017715">
    <property type="protein sequence ID" value="AOY89533.1"/>
    <property type="molecule type" value="Genomic_DNA"/>
</dbReference>
<sequence length="395" mass="44712">MDLNYTPEQEAFRADVRQFLENNLPDDIRERVQKSLRPDKAMTERWQKILFDKGWGASTWPKEFGGPGWSPIEQLIFEEECALAGAPRQLDFGLRMVAPVIMTFGNDEQKQRFLPGILSGEDWWCQGYSEPGSGSDLASLRTSAKREGDYYIVNGQKTWTTLGQHADWIFCLVRTSTEGKPQQGISFLLIDMNNPGIEVRPIIMLDGEHEINEVYFDNVKVPAENLIGEENQGWTYAKFLLGHERTGLANVGQWKATMKRLKEVAREERDGQRPLIENTRFRDRLAQLDIELRALELTVLRVLTDKRGPGPQASILKIRGTEIGQELFEMLMEATGHDAIAHIPEALELYYTGPRIGSIDAAPAAGDYFNMRKLSIFGGSNEIQRNIIAQLVLGL</sequence>
<evidence type="ECO:0000259" key="9">
    <source>
        <dbReference type="Pfam" id="PF02771"/>
    </source>
</evidence>
<dbReference type="InterPro" id="IPR013786">
    <property type="entry name" value="AcylCoA_DH/ox_N"/>
</dbReference>
<dbReference type="SUPFAM" id="SSF47203">
    <property type="entry name" value="Acyl-CoA dehydrogenase C-terminal domain-like"/>
    <property type="match status" value="1"/>
</dbReference>
<dbReference type="InterPro" id="IPR036250">
    <property type="entry name" value="AcylCo_DH-like_C"/>
</dbReference>
<dbReference type="Pfam" id="PF02770">
    <property type="entry name" value="Acyl-CoA_dh_M"/>
    <property type="match status" value="1"/>
</dbReference>
<dbReference type="GO" id="GO:0005886">
    <property type="term" value="C:plasma membrane"/>
    <property type="evidence" value="ECO:0007669"/>
    <property type="project" value="TreeGrafter"/>
</dbReference>
<evidence type="ECO:0000256" key="6">
    <source>
        <dbReference type="RuleBase" id="RU362125"/>
    </source>
</evidence>
<reference evidence="10 11" key="1">
    <citation type="submission" date="2016-10" db="EMBL/GenBank/DDBJ databases">
        <title>Marinobacter salinus sp. nov., a moderately halophilic bacterium isolated from a tidal flat environment.</title>
        <authorList>
            <person name="Park S.-J."/>
        </authorList>
    </citation>
    <scope>NUCLEOTIDE SEQUENCE [LARGE SCALE GENOMIC DNA]</scope>
    <source>
        <strain evidence="10 11">Hb8</strain>
    </source>
</reference>
<feature type="domain" description="Acyl-CoA oxidase/dehydrogenase middle" evidence="8">
    <location>
        <begin position="125"/>
        <end position="219"/>
    </location>
</feature>
<feature type="domain" description="Acyl-CoA dehydrogenase/oxidase C-terminal" evidence="7">
    <location>
        <begin position="231"/>
        <end position="391"/>
    </location>
</feature>
<evidence type="ECO:0000256" key="1">
    <source>
        <dbReference type="ARBA" id="ARBA00001974"/>
    </source>
</evidence>
<dbReference type="Gene3D" id="2.40.110.10">
    <property type="entry name" value="Butyryl-CoA Dehydrogenase, subunit A, domain 2"/>
    <property type="match status" value="1"/>
</dbReference>
<organism evidence="10 11">
    <name type="scientific">Marinobacter salinus</name>
    <dbReference type="NCBI Taxonomy" id="1874317"/>
    <lineage>
        <taxon>Bacteria</taxon>
        <taxon>Pseudomonadati</taxon>
        <taxon>Pseudomonadota</taxon>
        <taxon>Gammaproteobacteria</taxon>
        <taxon>Pseudomonadales</taxon>
        <taxon>Marinobacteraceae</taxon>
        <taxon>Marinobacter</taxon>
    </lineage>
</organism>
<evidence type="ECO:0000259" key="7">
    <source>
        <dbReference type="Pfam" id="PF00441"/>
    </source>
</evidence>
<evidence type="ECO:0000256" key="3">
    <source>
        <dbReference type="ARBA" id="ARBA00022630"/>
    </source>
</evidence>
<dbReference type="Gene3D" id="1.10.540.10">
    <property type="entry name" value="Acyl-CoA dehydrogenase/oxidase, N-terminal domain"/>
    <property type="match status" value="1"/>
</dbReference>
<evidence type="ECO:0000259" key="8">
    <source>
        <dbReference type="Pfam" id="PF02770"/>
    </source>
</evidence>
<proteinExistence type="inferred from homology"/>
<dbReference type="Gene3D" id="1.20.140.10">
    <property type="entry name" value="Butyryl-CoA Dehydrogenase, subunit A, domain 3"/>
    <property type="match status" value="1"/>
</dbReference>
<dbReference type="Proteomes" id="UP000177445">
    <property type="component" value="Chromosome"/>
</dbReference>
<dbReference type="InterPro" id="IPR009100">
    <property type="entry name" value="AcylCoA_DH/oxidase_NM_dom_sf"/>
</dbReference>
<dbReference type="InterPro" id="IPR046373">
    <property type="entry name" value="Acyl-CoA_Oxase/DH_mid-dom_sf"/>
</dbReference>
<evidence type="ECO:0000313" key="11">
    <source>
        <dbReference type="Proteomes" id="UP000177445"/>
    </source>
</evidence>
<dbReference type="Pfam" id="PF00441">
    <property type="entry name" value="Acyl-CoA_dh_1"/>
    <property type="match status" value="1"/>
</dbReference>
<protein>
    <submittedName>
        <fullName evidence="10">Pimeloyl-CoA dehydrogenase large subunit</fullName>
    </submittedName>
</protein>
<dbReference type="AlphaFoldDB" id="A0A1D9GPG9"/>
<dbReference type="KEGG" id="msq:BKP64_15905"/>
<dbReference type="FunFam" id="2.40.110.10:FF:000011">
    <property type="entry name" value="Acyl-CoA dehydrogenase FadE34"/>
    <property type="match status" value="1"/>
</dbReference>
<dbReference type="GO" id="GO:0050660">
    <property type="term" value="F:flavin adenine dinucleotide binding"/>
    <property type="evidence" value="ECO:0007669"/>
    <property type="project" value="InterPro"/>
</dbReference>
<dbReference type="STRING" id="1874317.BKP64_15905"/>
<dbReference type="InterPro" id="IPR006091">
    <property type="entry name" value="Acyl-CoA_Oxase/DH_mid-dom"/>
</dbReference>
<evidence type="ECO:0000256" key="2">
    <source>
        <dbReference type="ARBA" id="ARBA00009347"/>
    </source>
</evidence>
<name>A0A1D9GPG9_9GAMM</name>
<feature type="domain" description="Acyl-CoA dehydrogenase/oxidase N-terminal" evidence="9">
    <location>
        <begin position="6"/>
        <end position="121"/>
    </location>
</feature>
<dbReference type="RefSeq" id="WP_070972337.1">
    <property type="nucleotide sequence ID" value="NZ_CP017715.1"/>
</dbReference>
<accession>A0A1D9GPG9</accession>
<comment type="similarity">
    <text evidence="2 6">Belongs to the acyl-CoA dehydrogenase family.</text>
</comment>
<evidence type="ECO:0000313" key="10">
    <source>
        <dbReference type="EMBL" id="AOY89533.1"/>
    </source>
</evidence>
<evidence type="ECO:0000256" key="4">
    <source>
        <dbReference type="ARBA" id="ARBA00022827"/>
    </source>
</evidence>
<dbReference type="OrthoDB" id="9769473at2"/>
<dbReference type="SUPFAM" id="SSF56645">
    <property type="entry name" value="Acyl-CoA dehydrogenase NM domain-like"/>
    <property type="match status" value="1"/>
</dbReference>
<keyword evidence="3 6" id="KW-0285">Flavoprotein</keyword>
<evidence type="ECO:0000256" key="5">
    <source>
        <dbReference type="ARBA" id="ARBA00023002"/>
    </source>
</evidence>
<keyword evidence="11" id="KW-1185">Reference proteome</keyword>
<comment type="cofactor">
    <cofactor evidence="1 6">
        <name>FAD</name>
        <dbReference type="ChEBI" id="CHEBI:57692"/>
    </cofactor>
</comment>
<gene>
    <name evidence="10" type="ORF">BKP64_15905</name>
</gene>
<dbReference type="PANTHER" id="PTHR43292:SF3">
    <property type="entry name" value="ACYL-COA DEHYDROGENASE FADE29"/>
    <property type="match status" value="1"/>
</dbReference>
<keyword evidence="5 6" id="KW-0560">Oxidoreductase</keyword>
<dbReference type="Pfam" id="PF02771">
    <property type="entry name" value="Acyl-CoA_dh_N"/>
    <property type="match status" value="1"/>
</dbReference>
<keyword evidence="4 6" id="KW-0274">FAD</keyword>
<dbReference type="PANTHER" id="PTHR43292">
    <property type="entry name" value="ACYL-COA DEHYDROGENASE"/>
    <property type="match status" value="1"/>
</dbReference>
<dbReference type="InterPro" id="IPR037069">
    <property type="entry name" value="AcylCoA_DH/ox_N_sf"/>
</dbReference>
<dbReference type="InterPro" id="IPR052161">
    <property type="entry name" value="Mycobact_Acyl-CoA_DH"/>
</dbReference>
<dbReference type="GO" id="GO:0016627">
    <property type="term" value="F:oxidoreductase activity, acting on the CH-CH group of donors"/>
    <property type="evidence" value="ECO:0007669"/>
    <property type="project" value="InterPro"/>
</dbReference>